<evidence type="ECO:0000256" key="1">
    <source>
        <dbReference type="SAM" id="MobiDB-lite"/>
    </source>
</evidence>
<dbReference type="EMBL" id="KE162561">
    <property type="protein sequence ID" value="EPQ08840.1"/>
    <property type="molecule type" value="Genomic_DNA"/>
</dbReference>
<feature type="compositionally biased region" description="Low complexity" evidence="1">
    <location>
        <begin position="69"/>
        <end position="84"/>
    </location>
</feature>
<dbReference type="Proteomes" id="UP000052978">
    <property type="component" value="Unassembled WGS sequence"/>
</dbReference>
<reference evidence="2 3" key="1">
    <citation type="journal article" date="2013" name="Nat. Commun.">
        <title>Genome analysis reveals insights into physiology and longevity of the Brandt's bat Myotis brandtii.</title>
        <authorList>
            <person name="Seim I."/>
            <person name="Fang X."/>
            <person name="Xiong Z."/>
            <person name="Lobanov A.V."/>
            <person name="Huang Z."/>
            <person name="Ma S."/>
            <person name="Feng Y."/>
            <person name="Turanov A.A."/>
            <person name="Zhu Y."/>
            <person name="Lenz T.L."/>
            <person name="Gerashchenko M.V."/>
            <person name="Fan D."/>
            <person name="Hee Yim S."/>
            <person name="Yao X."/>
            <person name="Jordan D."/>
            <person name="Xiong Y."/>
            <person name="Ma Y."/>
            <person name="Lyapunov A.N."/>
            <person name="Chen G."/>
            <person name="Kulakova O.I."/>
            <person name="Sun Y."/>
            <person name="Lee S.G."/>
            <person name="Bronson R.T."/>
            <person name="Moskalev A.A."/>
            <person name="Sunyaev S.R."/>
            <person name="Zhang G."/>
            <person name="Krogh A."/>
            <person name="Wang J."/>
            <person name="Gladyshev V.N."/>
        </authorList>
    </citation>
    <scope>NUCLEOTIDE SEQUENCE [LARGE SCALE GENOMIC DNA]</scope>
</reference>
<organism evidence="2 3">
    <name type="scientific">Myotis brandtii</name>
    <name type="common">Brandt's bat</name>
    <dbReference type="NCBI Taxonomy" id="109478"/>
    <lineage>
        <taxon>Eukaryota</taxon>
        <taxon>Metazoa</taxon>
        <taxon>Chordata</taxon>
        <taxon>Craniata</taxon>
        <taxon>Vertebrata</taxon>
        <taxon>Euteleostomi</taxon>
        <taxon>Mammalia</taxon>
        <taxon>Eutheria</taxon>
        <taxon>Laurasiatheria</taxon>
        <taxon>Chiroptera</taxon>
        <taxon>Yangochiroptera</taxon>
        <taxon>Vespertilionidae</taxon>
        <taxon>Myotis</taxon>
    </lineage>
</organism>
<keyword evidence="3" id="KW-1185">Reference proteome</keyword>
<protein>
    <submittedName>
        <fullName evidence="2">Uncharacterized protein</fullName>
    </submittedName>
</protein>
<proteinExistence type="predicted"/>
<gene>
    <name evidence="2" type="ORF">D623_10029209</name>
</gene>
<dbReference type="AlphaFoldDB" id="S7MYX0"/>
<name>S7MYX0_MYOBR</name>
<evidence type="ECO:0000313" key="2">
    <source>
        <dbReference type="EMBL" id="EPQ08840.1"/>
    </source>
</evidence>
<evidence type="ECO:0000313" key="3">
    <source>
        <dbReference type="Proteomes" id="UP000052978"/>
    </source>
</evidence>
<accession>S7MYX0</accession>
<feature type="region of interest" description="Disordered" evidence="1">
    <location>
        <begin position="57"/>
        <end position="96"/>
    </location>
</feature>
<sequence>MKVVAAVAVAEEDSQVEVVAVEDSSELGTGSVLILHARTWTSLGGMNATMEQELPVAHPSARSSSREWPAPIRGAAAASGSPPSEEQQLHEQPFPF</sequence>